<proteinExistence type="predicted"/>
<evidence type="ECO:0000313" key="3">
    <source>
        <dbReference type="EMBL" id="MEZ0491229.1"/>
    </source>
</evidence>
<reference evidence="3 4" key="1">
    <citation type="submission" date="2024-07" db="EMBL/GenBank/DDBJ databases">
        <authorList>
            <person name="Thanompreechachai J."/>
            <person name="Duangmal K."/>
        </authorList>
    </citation>
    <scope>NUCLEOTIDE SEQUENCE [LARGE SCALE GENOMIC DNA]</scope>
    <source>
        <strain evidence="3 4">TBRC 1896</strain>
    </source>
</reference>
<dbReference type="InterPro" id="IPR050445">
    <property type="entry name" value="Bact_polysacc_biosynth/exp"/>
</dbReference>
<evidence type="ECO:0000313" key="4">
    <source>
        <dbReference type="Proteomes" id="UP001566476"/>
    </source>
</evidence>
<keyword evidence="4" id="KW-1185">Reference proteome</keyword>
<keyword evidence="2" id="KW-0472">Membrane</keyword>
<feature type="compositionally biased region" description="Polar residues" evidence="1">
    <location>
        <begin position="1"/>
        <end position="17"/>
    </location>
</feature>
<accession>A0ABV4I0T3</accession>
<dbReference type="PANTHER" id="PTHR32309">
    <property type="entry name" value="TYROSINE-PROTEIN KINASE"/>
    <property type="match status" value="1"/>
</dbReference>
<dbReference type="RefSeq" id="WP_370717285.1">
    <property type="nucleotide sequence ID" value="NZ_JBGGTQ010000002.1"/>
</dbReference>
<organism evidence="3 4">
    <name type="scientific">Kineococcus mangrovi</name>
    <dbReference type="NCBI Taxonomy" id="1660183"/>
    <lineage>
        <taxon>Bacteria</taxon>
        <taxon>Bacillati</taxon>
        <taxon>Actinomycetota</taxon>
        <taxon>Actinomycetes</taxon>
        <taxon>Kineosporiales</taxon>
        <taxon>Kineosporiaceae</taxon>
        <taxon>Kineococcus</taxon>
    </lineage>
</organism>
<name>A0ABV4I0T3_9ACTN</name>
<keyword evidence="2" id="KW-0812">Transmembrane</keyword>
<sequence length="217" mass="22022">MTDTSTTQSPLESSATPNGHRRDPGTRRTAAVAVGIVVLAIVLGAAVTALLPRTYAAESKVLLRPAPEGTVPAAEAVALATAQVDTYAALATTPTVLDPAIDAAGVDTDSATLAEDTSATPVPKTTIITITVSAGQAREAAELSNAVAENLLTQVGTQSTVAGQAVMTGEVVERPLVPEAPTSPRLLLNLLAAAAVGLAVAGVFVWLRLRFPRRSGV</sequence>
<feature type="transmembrane region" description="Helical" evidence="2">
    <location>
        <begin position="186"/>
        <end position="207"/>
    </location>
</feature>
<protein>
    <submittedName>
        <fullName evidence="3">YveK family protein</fullName>
    </submittedName>
</protein>
<dbReference type="PANTHER" id="PTHR32309:SF31">
    <property type="entry name" value="CAPSULAR EXOPOLYSACCHARIDE FAMILY"/>
    <property type="match status" value="1"/>
</dbReference>
<feature type="region of interest" description="Disordered" evidence="1">
    <location>
        <begin position="1"/>
        <end position="26"/>
    </location>
</feature>
<evidence type="ECO:0000256" key="1">
    <source>
        <dbReference type="SAM" id="MobiDB-lite"/>
    </source>
</evidence>
<gene>
    <name evidence="3" type="ORF">AB2L28_03150</name>
</gene>
<evidence type="ECO:0000256" key="2">
    <source>
        <dbReference type="SAM" id="Phobius"/>
    </source>
</evidence>
<dbReference type="Proteomes" id="UP001566476">
    <property type="component" value="Unassembled WGS sequence"/>
</dbReference>
<keyword evidence="2" id="KW-1133">Transmembrane helix</keyword>
<dbReference type="EMBL" id="JBGGTQ010000002">
    <property type="protein sequence ID" value="MEZ0491229.1"/>
    <property type="molecule type" value="Genomic_DNA"/>
</dbReference>
<feature type="transmembrane region" description="Helical" evidence="2">
    <location>
        <begin position="30"/>
        <end position="51"/>
    </location>
</feature>
<comment type="caution">
    <text evidence="3">The sequence shown here is derived from an EMBL/GenBank/DDBJ whole genome shotgun (WGS) entry which is preliminary data.</text>
</comment>